<comment type="caution">
    <text evidence="1">The sequence shown here is derived from an EMBL/GenBank/DDBJ whole genome shotgun (WGS) entry which is preliminary data.</text>
</comment>
<evidence type="ECO:0000313" key="1">
    <source>
        <dbReference type="EMBL" id="KAF5547488.1"/>
    </source>
</evidence>
<name>A0A8H5J4K7_9HYPO</name>
<sequence length="117" mass="13784">MAESFSELVRRHCCWRDLDVVNADYHLTEHFMVPLTGFKELDTNLKQDYNKTLEIIDIMRHTQHHIINSVEKKVWTVMQSVNADVCWTALQIEELEEEPLVNEHPSYHGIKGDVTFM</sequence>
<evidence type="ECO:0000313" key="2">
    <source>
        <dbReference type="Proteomes" id="UP000574317"/>
    </source>
</evidence>
<accession>A0A8H5J4K7</accession>
<gene>
    <name evidence="1" type="ORF">FNAPI_8517</name>
</gene>
<organism evidence="1 2">
    <name type="scientific">Fusarium napiforme</name>
    <dbReference type="NCBI Taxonomy" id="42672"/>
    <lineage>
        <taxon>Eukaryota</taxon>
        <taxon>Fungi</taxon>
        <taxon>Dikarya</taxon>
        <taxon>Ascomycota</taxon>
        <taxon>Pezizomycotina</taxon>
        <taxon>Sordariomycetes</taxon>
        <taxon>Hypocreomycetidae</taxon>
        <taxon>Hypocreales</taxon>
        <taxon>Nectriaceae</taxon>
        <taxon>Fusarium</taxon>
        <taxon>Fusarium fujikuroi species complex</taxon>
    </lineage>
</organism>
<dbReference type="EMBL" id="JAAOAO010000326">
    <property type="protein sequence ID" value="KAF5547488.1"/>
    <property type="molecule type" value="Genomic_DNA"/>
</dbReference>
<dbReference type="AlphaFoldDB" id="A0A8H5J4K7"/>
<keyword evidence="2" id="KW-1185">Reference proteome</keyword>
<dbReference type="Proteomes" id="UP000574317">
    <property type="component" value="Unassembled WGS sequence"/>
</dbReference>
<protein>
    <submittedName>
        <fullName evidence="1">Uncharacterized protein</fullName>
    </submittedName>
</protein>
<reference evidence="1 2" key="1">
    <citation type="submission" date="2020-05" db="EMBL/GenBank/DDBJ databases">
        <title>Identification and distribution of gene clusters putatively required for synthesis of sphingolipid metabolism inhibitors in phylogenetically diverse species of the filamentous fungus Fusarium.</title>
        <authorList>
            <person name="Kim H.-S."/>
            <person name="Busman M."/>
            <person name="Brown D.W."/>
            <person name="Divon H."/>
            <person name="Uhlig S."/>
            <person name="Proctor R.H."/>
        </authorList>
    </citation>
    <scope>NUCLEOTIDE SEQUENCE [LARGE SCALE GENOMIC DNA]</scope>
    <source>
        <strain evidence="1 2">NRRL 25196</strain>
    </source>
</reference>
<proteinExistence type="predicted"/>